<evidence type="ECO:0000313" key="4">
    <source>
        <dbReference type="EnsemblMetazoa" id="Aqu2.1.19744_001"/>
    </source>
</evidence>
<keyword evidence="2" id="KW-1133">Transmembrane helix</keyword>
<dbReference type="AlphaFoldDB" id="A0A1X7TXB4"/>
<dbReference type="EnsemblMetazoa" id="XM_020001738.1">
    <property type="protein sequence ID" value="XP_019857297.1"/>
    <property type="gene ID" value="LOC109585609"/>
</dbReference>
<dbReference type="PROSITE" id="PS50017">
    <property type="entry name" value="DEATH_DOMAIN"/>
    <property type="match status" value="1"/>
</dbReference>
<dbReference type="InterPro" id="IPR011029">
    <property type="entry name" value="DEATH-like_dom_sf"/>
</dbReference>
<keyword evidence="2" id="KW-0472">Membrane</keyword>
<name>A0A1X7TXB4_AMPQE</name>
<dbReference type="SUPFAM" id="SSF47986">
    <property type="entry name" value="DEATH domain"/>
    <property type="match status" value="1"/>
</dbReference>
<keyword evidence="5" id="KW-1185">Reference proteome</keyword>
<evidence type="ECO:0000256" key="2">
    <source>
        <dbReference type="SAM" id="Phobius"/>
    </source>
</evidence>
<feature type="domain" description="Death" evidence="3">
    <location>
        <begin position="383"/>
        <end position="450"/>
    </location>
</feature>
<keyword evidence="2" id="KW-0812">Transmembrane</keyword>
<evidence type="ECO:0000256" key="1">
    <source>
        <dbReference type="SAM" id="MobiDB-lite"/>
    </source>
</evidence>
<feature type="transmembrane region" description="Helical" evidence="2">
    <location>
        <begin position="48"/>
        <end position="68"/>
    </location>
</feature>
<proteinExistence type="predicted"/>
<feature type="region of interest" description="Disordered" evidence="1">
    <location>
        <begin position="24"/>
        <end position="43"/>
    </location>
</feature>
<dbReference type="Pfam" id="PF00531">
    <property type="entry name" value="Death"/>
    <property type="match status" value="1"/>
</dbReference>
<dbReference type="KEGG" id="aqu:109585609"/>
<evidence type="ECO:0000313" key="5">
    <source>
        <dbReference type="Proteomes" id="UP000007879"/>
    </source>
</evidence>
<dbReference type="Gene3D" id="1.10.533.10">
    <property type="entry name" value="Death Domain, Fas"/>
    <property type="match status" value="1"/>
</dbReference>
<sequence length="453" mass="51122">MIDVSQWRANIGLWNYCQGTSSKPANGRPVGHQSKSDRSSTKTKQKPSLVLSFMVLLIFVSILCSGYLKFDYKPHLKGVFTHCYWSKVQCTNTDSSYLLQSILPGSDVSSSDVFYSLVYLINLLLLSGDVELNPGPLTVKGLNMAAVLQIFESSAHEYMLIGVGLKVKVSDLMPTPGAEQKNLNTVFQRWFDSNKNVSWETLMNLCDDFPDQLGKAKDNLQAYVVKKPTMSAVLQIFDSFANHYRLIGVGLKVKVTDLMPIPGTAQKNLNTVFQRWFDSDKNVSWETLMNLCDEFPDQLGKAKDNVQAYVGYANTYSKTLPPASVDSSKQELKTMAEEIKKPKAQTSDRNEQIKEAAQEDAMTHDIRKHKMFIQHSLQDIVKEWKTLGDLLGIEKRDLDQIECEHGAANLCRINMITRWLQKDSANLESLIEALEVLGQNRIIATLKKPENWH</sequence>
<dbReference type="GO" id="GO:0007165">
    <property type="term" value="P:signal transduction"/>
    <property type="evidence" value="ECO:0007669"/>
    <property type="project" value="InterPro"/>
</dbReference>
<reference evidence="5" key="1">
    <citation type="journal article" date="2010" name="Nature">
        <title>The Amphimedon queenslandica genome and the evolution of animal complexity.</title>
        <authorList>
            <person name="Srivastava M."/>
            <person name="Simakov O."/>
            <person name="Chapman J."/>
            <person name="Fahey B."/>
            <person name="Gauthier M.E."/>
            <person name="Mitros T."/>
            <person name="Richards G.S."/>
            <person name="Conaco C."/>
            <person name="Dacre M."/>
            <person name="Hellsten U."/>
            <person name="Larroux C."/>
            <person name="Putnam N.H."/>
            <person name="Stanke M."/>
            <person name="Adamska M."/>
            <person name="Darling A."/>
            <person name="Degnan S.M."/>
            <person name="Oakley T.H."/>
            <person name="Plachetzki D.C."/>
            <person name="Zhai Y."/>
            <person name="Adamski M."/>
            <person name="Calcino A."/>
            <person name="Cummins S.F."/>
            <person name="Goodstein D.M."/>
            <person name="Harris C."/>
            <person name="Jackson D.J."/>
            <person name="Leys S.P."/>
            <person name="Shu S."/>
            <person name="Woodcroft B.J."/>
            <person name="Vervoort M."/>
            <person name="Kosik K.S."/>
            <person name="Manning G."/>
            <person name="Degnan B.M."/>
            <person name="Rokhsar D.S."/>
        </authorList>
    </citation>
    <scope>NUCLEOTIDE SEQUENCE [LARGE SCALE GENOMIC DNA]</scope>
</reference>
<protein>
    <recommendedName>
        <fullName evidence="3">Death domain-containing protein</fullName>
    </recommendedName>
</protein>
<dbReference type="CDD" id="cd01670">
    <property type="entry name" value="Death"/>
    <property type="match status" value="1"/>
</dbReference>
<dbReference type="EnsemblMetazoa" id="Aqu2.1.19744_001">
    <property type="protein sequence ID" value="Aqu2.1.19744_001"/>
    <property type="gene ID" value="Aqu2.1.19744"/>
</dbReference>
<evidence type="ECO:0000259" key="3">
    <source>
        <dbReference type="PROSITE" id="PS50017"/>
    </source>
</evidence>
<organism evidence="4">
    <name type="scientific">Amphimedon queenslandica</name>
    <name type="common">Sponge</name>
    <dbReference type="NCBI Taxonomy" id="400682"/>
    <lineage>
        <taxon>Eukaryota</taxon>
        <taxon>Metazoa</taxon>
        <taxon>Porifera</taxon>
        <taxon>Demospongiae</taxon>
        <taxon>Heteroscleromorpha</taxon>
        <taxon>Haplosclerida</taxon>
        <taxon>Niphatidae</taxon>
        <taxon>Amphimedon</taxon>
    </lineage>
</organism>
<dbReference type="Proteomes" id="UP000007879">
    <property type="component" value="Unassembled WGS sequence"/>
</dbReference>
<gene>
    <name evidence="4" type="primary">109585609</name>
</gene>
<reference evidence="4" key="2">
    <citation type="submission" date="2017-05" db="UniProtKB">
        <authorList>
            <consortium name="EnsemblMetazoa"/>
        </authorList>
    </citation>
    <scope>IDENTIFICATION</scope>
</reference>
<accession>A0A1X7TXB4</accession>
<dbReference type="InParanoid" id="A0A1X7TXB4"/>
<dbReference type="InterPro" id="IPR000488">
    <property type="entry name" value="Death_dom"/>
</dbReference>